<accession>A0AAU9U8W0</accession>
<evidence type="ECO:0000313" key="2">
    <source>
        <dbReference type="EMBL" id="CAH2096001.1"/>
    </source>
</evidence>
<dbReference type="EMBL" id="CAKOGL010000016">
    <property type="protein sequence ID" value="CAH2096001.1"/>
    <property type="molecule type" value="Genomic_DNA"/>
</dbReference>
<keyword evidence="3" id="KW-1185">Reference proteome</keyword>
<dbReference type="AlphaFoldDB" id="A0AAU9U8W0"/>
<keyword evidence="1" id="KW-0732">Signal</keyword>
<feature type="chain" id="PRO_5043415084" evidence="1">
    <location>
        <begin position="24"/>
        <end position="245"/>
    </location>
</feature>
<protein>
    <submittedName>
        <fullName evidence="2">Uncharacterized protein</fullName>
    </submittedName>
</protein>
<evidence type="ECO:0000256" key="1">
    <source>
        <dbReference type="SAM" id="SignalP"/>
    </source>
</evidence>
<gene>
    <name evidence="2" type="ORF">EEDITHA_LOCUS11387</name>
</gene>
<proteinExistence type="predicted"/>
<dbReference type="Proteomes" id="UP001153954">
    <property type="component" value="Unassembled WGS sequence"/>
</dbReference>
<feature type="signal peptide" evidence="1">
    <location>
        <begin position="1"/>
        <end position="23"/>
    </location>
</feature>
<evidence type="ECO:0000313" key="3">
    <source>
        <dbReference type="Proteomes" id="UP001153954"/>
    </source>
</evidence>
<organism evidence="2 3">
    <name type="scientific">Euphydryas editha</name>
    <name type="common">Edith's checkerspot</name>
    <dbReference type="NCBI Taxonomy" id="104508"/>
    <lineage>
        <taxon>Eukaryota</taxon>
        <taxon>Metazoa</taxon>
        <taxon>Ecdysozoa</taxon>
        <taxon>Arthropoda</taxon>
        <taxon>Hexapoda</taxon>
        <taxon>Insecta</taxon>
        <taxon>Pterygota</taxon>
        <taxon>Neoptera</taxon>
        <taxon>Endopterygota</taxon>
        <taxon>Lepidoptera</taxon>
        <taxon>Glossata</taxon>
        <taxon>Ditrysia</taxon>
        <taxon>Papilionoidea</taxon>
        <taxon>Nymphalidae</taxon>
        <taxon>Nymphalinae</taxon>
        <taxon>Euphydryas</taxon>
    </lineage>
</organism>
<sequence>MGLFFQVLSINISCCVLFNVTMAQYDNLDFNHIQNSYKNPVNLFQQYPSQLWNLQDNLNYEDYNYYDEENVCSCEDCDNLKSSCQNMCPNCARPPSFLSNPGYVFLPFPYPYPMVTKTTAQPKKSTKATTTPTTKTTTKTVTTITSQKSTKETELTFDEQTDATITDKLVESKVSGVAAKSLEVKDKSPYMLTSLRRTKTNWIPKYGIVPISNKFAEKLMLQLRNMKVLHSPKDYLRDVDKITPY</sequence>
<comment type="caution">
    <text evidence="2">The sequence shown here is derived from an EMBL/GenBank/DDBJ whole genome shotgun (WGS) entry which is preliminary data.</text>
</comment>
<reference evidence="2" key="1">
    <citation type="submission" date="2022-03" db="EMBL/GenBank/DDBJ databases">
        <authorList>
            <person name="Tunstrom K."/>
        </authorList>
    </citation>
    <scope>NUCLEOTIDE SEQUENCE</scope>
</reference>
<name>A0AAU9U8W0_EUPED</name>